<dbReference type="GO" id="GO:0005737">
    <property type="term" value="C:cytoplasm"/>
    <property type="evidence" value="ECO:0007669"/>
    <property type="project" value="InterPro"/>
</dbReference>
<dbReference type="Proteomes" id="UP000886885">
    <property type="component" value="Chromosome 2A"/>
</dbReference>
<dbReference type="InterPro" id="IPR008162">
    <property type="entry name" value="Pyrophosphatase"/>
</dbReference>
<reference evidence="1" key="1">
    <citation type="journal article" date="2020" name="bioRxiv">
        <title>Hybrid origin of Populus tomentosa Carr. identified through genome sequencing and phylogenomic analysis.</title>
        <authorList>
            <person name="An X."/>
            <person name="Gao K."/>
            <person name="Chen Z."/>
            <person name="Li J."/>
            <person name="Yang X."/>
            <person name="Yang X."/>
            <person name="Zhou J."/>
            <person name="Guo T."/>
            <person name="Zhao T."/>
            <person name="Huang S."/>
            <person name="Miao D."/>
            <person name="Khan W.U."/>
            <person name="Rao P."/>
            <person name="Ye M."/>
            <person name="Lei B."/>
            <person name="Liao W."/>
            <person name="Wang J."/>
            <person name="Ji L."/>
            <person name="Li Y."/>
            <person name="Guo B."/>
            <person name="Mustafa N.S."/>
            <person name="Li S."/>
            <person name="Yun Q."/>
            <person name="Keller S.R."/>
            <person name="Mao J."/>
            <person name="Zhang R."/>
            <person name="Strauss S.H."/>
        </authorList>
    </citation>
    <scope>NUCLEOTIDE SEQUENCE</scope>
    <source>
        <strain evidence="1">GM15</strain>
        <tissue evidence="1">Leaf</tissue>
    </source>
</reference>
<dbReference type="EMBL" id="JAAWWB010000003">
    <property type="protein sequence ID" value="KAG6786362.1"/>
    <property type="molecule type" value="Genomic_DNA"/>
</dbReference>
<accession>A0A8X8AGL3</accession>
<dbReference type="GO" id="GO:0004427">
    <property type="term" value="F:inorganic diphosphate phosphatase activity"/>
    <property type="evidence" value="ECO:0007669"/>
    <property type="project" value="InterPro"/>
</dbReference>
<comment type="caution">
    <text evidence="1">The sequence shown here is derived from an EMBL/GenBank/DDBJ whole genome shotgun (WGS) entry which is preliminary data.</text>
</comment>
<organism evidence="1 2">
    <name type="scientific">Populus tomentosa</name>
    <name type="common">Chinese white poplar</name>
    <dbReference type="NCBI Taxonomy" id="118781"/>
    <lineage>
        <taxon>Eukaryota</taxon>
        <taxon>Viridiplantae</taxon>
        <taxon>Streptophyta</taxon>
        <taxon>Embryophyta</taxon>
        <taxon>Tracheophyta</taxon>
        <taxon>Spermatophyta</taxon>
        <taxon>Magnoliopsida</taxon>
        <taxon>eudicotyledons</taxon>
        <taxon>Gunneridae</taxon>
        <taxon>Pentapetalae</taxon>
        <taxon>rosids</taxon>
        <taxon>fabids</taxon>
        <taxon>Malpighiales</taxon>
        <taxon>Salicaceae</taxon>
        <taxon>Saliceae</taxon>
        <taxon>Populus</taxon>
    </lineage>
</organism>
<evidence type="ECO:0000313" key="1">
    <source>
        <dbReference type="EMBL" id="KAG6786362.1"/>
    </source>
</evidence>
<protein>
    <recommendedName>
        <fullName evidence="3">Inorganic diphosphatase</fullName>
    </recommendedName>
</protein>
<dbReference type="GO" id="GO:0006796">
    <property type="term" value="P:phosphate-containing compound metabolic process"/>
    <property type="evidence" value="ECO:0007669"/>
    <property type="project" value="InterPro"/>
</dbReference>
<proteinExistence type="predicted"/>
<dbReference type="OrthoDB" id="1608002at2759"/>
<keyword evidence="2" id="KW-1185">Reference proteome</keyword>
<sequence length="71" mass="8489">MPTSRDGIFDYGVEMRKRTPPKMKVVVDERLTLIKQDTKKGRLRYYPYNINWNYGLLPQSWEDPSFAFNES</sequence>
<dbReference type="GO" id="GO:0000287">
    <property type="term" value="F:magnesium ion binding"/>
    <property type="evidence" value="ECO:0007669"/>
    <property type="project" value="InterPro"/>
</dbReference>
<gene>
    <name evidence="1" type="ORF">POTOM_007962</name>
</gene>
<dbReference type="AlphaFoldDB" id="A0A8X8AGL3"/>
<evidence type="ECO:0000313" key="2">
    <source>
        <dbReference type="Proteomes" id="UP000886885"/>
    </source>
</evidence>
<dbReference type="PANTHER" id="PTHR10286">
    <property type="entry name" value="INORGANIC PYROPHOSPHATASE"/>
    <property type="match status" value="1"/>
</dbReference>
<evidence type="ECO:0008006" key="3">
    <source>
        <dbReference type="Google" id="ProtNLM"/>
    </source>
</evidence>
<name>A0A8X8AGL3_POPTO</name>